<dbReference type="RefSeq" id="WP_004078352.1">
    <property type="nucleotide sequence ID" value="NZ_VIRB01000108.1"/>
</dbReference>
<dbReference type="GO" id="GO:0016787">
    <property type="term" value="F:hydrolase activity"/>
    <property type="evidence" value="ECO:0007669"/>
    <property type="project" value="UniProtKB-KW"/>
</dbReference>
<dbReference type="EMBL" id="VIRB01000108">
    <property type="protein sequence ID" value="NDO70502.1"/>
    <property type="molecule type" value="Genomic_DNA"/>
</dbReference>
<dbReference type="InterPro" id="IPR050072">
    <property type="entry name" value="Peptidase_M20A"/>
</dbReference>
<dbReference type="Pfam" id="PF07687">
    <property type="entry name" value="M20_dimer"/>
    <property type="match status" value="1"/>
</dbReference>
<dbReference type="SUPFAM" id="SSF55031">
    <property type="entry name" value="Bacterial exopeptidase dimerisation domain"/>
    <property type="match status" value="1"/>
</dbReference>
<dbReference type="InterPro" id="IPR002933">
    <property type="entry name" value="Peptidase_M20"/>
</dbReference>
<comment type="caution">
    <text evidence="4">The sequence shown here is derived from an EMBL/GenBank/DDBJ whole genome shotgun (WGS) entry which is preliminary data.</text>
</comment>
<evidence type="ECO:0000313" key="4">
    <source>
        <dbReference type="EMBL" id="NDO70502.1"/>
    </source>
</evidence>
<dbReference type="AlphaFoldDB" id="A0A9X5C9Q2"/>
<organism evidence="4 5">
    <name type="scientific">Schaedlerella arabinosiphila</name>
    <dbReference type="NCBI Taxonomy" id="2044587"/>
    <lineage>
        <taxon>Bacteria</taxon>
        <taxon>Bacillati</taxon>
        <taxon>Bacillota</taxon>
        <taxon>Clostridia</taxon>
        <taxon>Lachnospirales</taxon>
        <taxon>Lachnospiraceae</taxon>
        <taxon>Schaedlerella</taxon>
    </lineage>
</organism>
<dbReference type="GO" id="GO:0046872">
    <property type="term" value="F:metal ion binding"/>
    <property type="evidence" value="ECO:0007669"/>
    <property type="project" value="UniProtKB-KW"/>
</dbReference>
<dbReference type="InterPro" id="IPR011650">
    <property type="entry name" value="Peptidase_M20_dimer"/>
</dbReference>
<dbReference type="PANTHER" id="PTHR43808:SF17">
    <property type="entry name" value="PEPTIDASE M20"/>
    <property type="match status" value="1"/>
</dbReference>
<name>A0A9X5C9Q2_9FIRM</name>
<dbReference type="Pfam" id="PF01546">
    <property type="entry name" value="Peptidase_M20"/>
    <property type="match status" value="1"/>
</dbReference>
<protein>
    <submittedName>
        <fullName evidence="4">M20/M25/M40 family metallo-hydrolase</fullName>
    </submittedName>
</protein>
<evidence type="ECO:0000256" key="2">
    <source>
        <dbReference type="ARBA" id="ARBA00022801"/>
    </source>
</evidence>
<dbReference type="PANTHER" id="PTHR43808">
    <property type="entry name" value="ACETYLORNITHINE DEACETYLASE"/>
    <property type="match status" value="1"/>
</dbReference>
<sequence length="380" mass="42089">MNEMKKIVEEYVAAHVKEAEELLMELGRIPAPSHMEDQRAAFCRNWFLAQGAGDVAIDSAKNVICKLNCTEDNDLAVFMAHTDIVFPDMEPLKMSLEGRTLFAPGIGDDTANLVNLMMAAKYLIQEKPEMKSGIMIVANSCEEGLGNLDGSKEIIRAYGHRIKAFYSFDGYMSQCTYSAVGSYRYKITVKTAGGHSWLNFGSPNAIQILSGLIGKLYEMKVPDTDRTTYNVGHMQGGTTVNTIAQEASMLFEFRSTSQSCLEYMEKQFEDIIEGYTGDYEITTELLGVRPGNGEIDQDSLKAYTDLSADVIREFYEGELDFGAYSTDANIPLSRGILSNTVGTIIGAKAHTREEWVDLDSIPAGMKIVLSLLLHYVYPLV</sequence>
<evidence type="ECO:0000313" key="5">
    <source>
        <dbReference type="Proteomes" id="UP000474104"/>
    </source>
</evidence>
<dbReference type="InterPro" id="IPR036264">
    <property type="entry name" value="Bact_exopeptidase_dim_dom"/>
</dbReference>
<dbReference type="Gene3D" id="3.40.630.10">
    <property type="entry name" value="Zn peptidases"/>
    <property type="match status" value="1"/>
</dbReference>
<dbReference type="SUPFAM" id="SSF53187">
    <property type="entry name" value="Zn-dependent exopeptidases"/>
    <property type="match status" value="1"/>
</dbReference>
<keyword evidence="1" id="KW-0479">Metal-binding</keyword>
<feature type="domain" description="Peptidase M20 dimerisation" evidence="3">
    <location>
        <begin position="180"/>
        <end position="275"/>
    </location>
</feature>
<evidence type="ECO:0000256" key="1">
    <source>
        <dbReference type="ARBA" id="ARBA00022723"/>
    </source>
</evidence>
<keyword evidence="2" id="KW-0378">Hydrolase</keyword>
<dbReference type="Proteomes" id="UP000474104">
    <property type="component" value="Unassembled WGS sequence"/>
</dbReference>
<dbReference type="Gene3D" id="3.30.70.360">
    <property type="match status" value="1"/>
</dbReference>
<reference evidence="4 5" key="1">
    <citation type="submission" date="2019-07" db="EMBL/GenBank/DDBJ databases">
        <title>Draft genome sequences of 15 bacterial species constituting the stable defined intestinal microbiota of the GM15 gnotobiotic mouse model.</title>
        <authorList>
            <person name="Elie C."/>
            <person name="Mathieu A."/>
            <person name="Saliou A."/>
            <person name="Darnaud M."/>
            <person name="Leulier F."/>
            <person name="Tamellini A."/>
        </authorList>
    </citation>
    <scope>NUCLEOTIDE SEQUENCE [LARGE SCALE GENOMIC DNA]</scope>
    <source>
        <strain evidence="5">ASF 502</strain>
    </source>
</reference>
<evidence type="ECO:0000259" key="3">
    <source>
        <dbReference type="Pfam" id="PF07687"/>
    </source>
</evidence>
<gene>
    <name evidence="4" type="ORF">FMM80_18370</name>
</gene>
<dbReference type="OrthoDB" id="9783294at2"/>
<accession>A0A9X5C9Q2</accession>
<proteinExistence type="predicted"/>